<dbReference type="Gene3D" id="3.20.20.60">
    <property type="entry name" value="Phosphoenolpyruvate-binding domains"/>
    <property type="match status" value="2"/>
</dbReference>
<sequence>MRHFAYLTDEDRDRLFEVAPQEITPDSPRHAMALALGATIYMPATRPDLVADSHRVAAAGATSTVWCLEDAIEHDAVATAEAQVVAALSAVTALPDAERARLPLVFVRVRDAAQIRRLAAMAGPALSALTGFSLPKSEVQRVAAMLAAVREVSKGRVRPLYAMPILESEEIAYVETRRPALRRLAELFTAYDEHVLCVRVGGTDLSGLFGLRRDRDTTIWDVAVVRDVLADILNQFTRNGDRVVTGAVWEHIPGPRMFKPQLRATPFDEQHASSLRRKLIARDVDGLMRETNLDKTNGMYGKTVIHPAHISVVNSMLTVNRDEYDDAREIVARRGRGGVAASAHGRMNEIGPHSHWAEQLLARAAVYGVLAEDAALVDLLSLGQRAAKRTFDLGKQPVRVVS</sequence>
<comment type="cofactor">
    <cofactor evidence="1">
        <name>Mg(2+)</name>
        <dbReference type="ChEBI" id="CHEBI:18420"/>
    </cofactor>
</comment>
<dbReference type="InterPro" id="IPR015813">
    <property type="entry name" value="Pyrv/PenolPyrv_kinase-like_dom"/>
</dbReference>
<evidence type="ECO:0000256" key="1">
    <source>
        <dbReference type="ARBA" id="ARBA00001946"/>
    </source>
</evidence>
<dbReference type="PANTHER" id="PTHR32308:SF10">
    <property type="entry name" value="CITRATE LYASE SUBUNIT BETA"/>
    <property type="match status" value="1"/>
</dbReference>
<name>A0A4S8NQU5_9ACTN</name>
<protein>
    <submittedName>
        <fullName evidence="4">ATP/GTP-binding protein</fullName>
    </submittedName>
</protein>
<dbReference type="InterPro" id="IPR040442">
    <property type="entry name" value="Pyrv_kinase-like_dom_sf"/>
</dbReference>
<dbReference type="EMBL" id="STGW01000001">
    <property type="protein sequence ID" value="THV18701.1"/>
    <property type="molecule type" value="Genomic_DNA"/>
</dbReference>
<keyword evidence="5" id="KW-1185">Reference proteome</keyword>
<keyword evidence="2" id="KW-0479">Metal-binding</keyword>
<dbReference type="GO" id="GO:0006107">
    <property type="term" value="P:oxaloacetate metabolic process"/>
    <property type="evidence" value="ECO:0007669"/>
    <property type="project" value="TreeGrafter"/>
</dbReference>
<dbReference type="Pfam" id="PF15617">
    <property type="entry name" value="C-C_Bond_Lyase"/>
    <property type="match status" value="1"/>
</dbReference>
<dbReference type="InterPro" id="IPR039480">
    <property type="entry name" value="C-C_Bond_Lyase-like"/>
</dbReference>
<dbReference type="GO" id="GO:0003824">
    <property type="term" value="F:catalytic activity"/>
    <property type="evidence" value="ECO:0007669"/>
    <property type="project" value="InterPro"/>
</dbReference>
<proteinExistence type="predicted"/>
<dbReference type="GO" id="GO:0000287">
    <property type="term" value="F:magnesium ion binding"/>
    <property type="evidence" value="ECO:0007669"/>
    <property type="project" value="TreeGrafter"/>
</dbReference>
<dbReference type="Proteomes" id="UP000307087">
    <property type="component" value="Unassembled WGS sequence"/>
</dbReference>
<comment type="caution">
    <text evidence="4">The sequence shown here is derived from an EMBL/GenBank/DDBJ whole genome shotgun (WGS) entry which is preliminary data.</text>
</comment>
<dbReference type="AlphaFoldDB" id="A0A4S8NQU5"/>
<evidence type="ECO:0000256" key="2">
    <source>
        <dbReference type="ARBA" id="ARBA00022723"/>
    </source>
</evidence>
<dbReference type="OrthoDB" id="348111at2"/>
<reference evidence="4 5" key="1">
    <citation type="journal article" date="2009" name="Int. J. Syst. Evol. Microbiol.">
        <title>Nocardioides caeni sp. nov., isolated from wastewater.</title>
        <authorList>
            <person name="Yoon J.H."/>
            <person name="Kang S.J."/>
            <person name="Park S."/>
            <person name="Kim W."/>
            <person name="Oh T.K."/>
        </authorList>
    </citation>
    <scope>NUCLEOTIDE SEQUENCE [LARGE SCALE GENOMIC DNA]</scope>
    <source>
        <strain evidence="4 5">DSM 23134</strain>
    </source>
</reference>
<evidence type="ECO:0000256" key="3">
    <source>
        <dbReference type="ARBA" id="ARBA00022842"/>
    </source>
</evidence>
<gene>
    <name evidence="4" type="ORF">E9934_03615</name>
</gene>
<keyword evidence="3" id="KW-0460">Magnesium</keyword>
<dbReference type="PANTHER" id="PTHR32308">
    <property type="entry name" value="LYASE BETA SUBUNIT, PUTATIVE (AFU_ORTHOLOGUE AFUA_4G13030)-RELATED"/>
    <property type="match status" value="1"/>
</dbReference>
<accession>A0A4S8NQU5</accession>
<evidence type="ECO:0000313" key="4">
    <source>
        <dbReference type="EMBL" id="THV18701.1"/>
    </source>
</evidence>
<organism evidence="4 5">
    <name type="scientific">Nocardioides caeni</name>
    <dbReference type="NCBI Taxonomy" id="574700"/>
    <lineage>
        <taxon>Bacteria</taxon>
        <taxon>Bacillati</taxon>
        <taxon>Actinomycetota</taxon>
        <taxon>Actinomycetes</taxon>
        <taxon>Propionibacteriales</taxon>
        <taxon>Nocardioidaceae</taxon>
        <taxon>Nocardioides</taxon>
    </lineage>
</organism>
<dbReference type="SUPFAM" id="SSF51621">
    <property type="entry name" value="Phosphoenolpyruvate/pyruvate domain"/>
    <property type="match status" value="1"/>
</dbReference>
<dbReference type="RefSeq" id="WP_136561414.1">
    <property type="nucleotide sequence ID" value="NZ_BAABLS010000002.1"/>
</dbReference>
<evidence type="ECO:0000313" key="5">
    <source>
        <dbReference type="Proteomes" id="UP000307087"/>
    </source>
</evidence>